<proteinExistence type="predicted"/>
<dbReference type="EMBL" id="JBHTCQ010000002">
    <property type="protein sequence ID" value="MFC7405802.1"/>
    <property type="molecule type" value="Genomic_DNA"/>
</dbReference>
<name>A0ABW2QCX9_9MICO</name>
<feature type="transmembrane region" description="Helical" evidence="1">
    <location>
        <begin position="215"/>
        <end position="233"/>
    </location>
</feature>
<accession>A0ABW2QCX9</accession>
<organism evidence="2 3">
    <name type="scientific">Georgenia alba</name>
    <dbReference type="NCBI Taxonomy" id="2233858"/>
    <lineage>
        <taxon>Bacteria</taxon>
        <taxon>Bacillati</taxon>
        <taxon>Actinomycetota</taxon>
        <taxon>Actinomycetes</taxon>
        <taxon>Micrococcales</taxon>
        <taxon>Bogoriellaceae</taxon>
        <taxon>Georgenia</taxon>
    </lineage>
</organism>
<feature type="transmembrane region" description="Helical" evidence="1">
    <location>
        <begin position="177"/>
        <end position="203"/>
    </location>
</feature>
<dbReference type="RefSeq" id="WP_382394567.1">
    <property type="nucleotide sequence ID" value="NZ_JBHTCQ010000002.1"/>
</dbReference>
<evidence type="ECO:0000313" key="2">
    <source>
        <dbReference type="EMBL" id="MFC7405802.1"/>
    </source>
</evidence>
<feature type="transmembrane region" description="Helical" evidence="1">
    <location>
        <begin position="50"/>
        <end position="76"/>
    </location>
</feature>
<feature type="transmembrane region" description="Helical" evidence="1">
    <location>
        <begin position="253"/>
        <end position="273"/>
    </location>
</feature>
<keyword evidence="1" id="KW-1133">Transmembrane helix</keyword>
<sequence length="372" mass="38339">MRTPHRTARLALAGATATTGLAAALGLIWLTRPDTGFFYSNPENAMLASLAGTTAATVVHTIVALLGLAAGIAALAGVVSRGAIVATAVLQVLTFGIVLGSMGTLATAGYLVAMAMPAILLLILLQVTRRYPVARWTLGLPALLAAGAGVILGRDAIGGVLGNLGTGLAEAWPRLVVVLLLIGVGFAWAAAAAAAAAGTPAAARATAWVTRHRKLFTVVAALGPLPYALMRLTWLTPWSLDIPAEDLTMSTRIWGLTLSSGAWLGIVLTLGLIRRWGEVWPRWMPRVASRPVPVAAAAVPGGVVATVLIFTAVPMLYTGAREGLAEFLTAAVAFPCWFWGPALALAVWGYVGHRRGETSIPDVPASTGAATV</sequence>
<feature type="transmembrane region" description="Helical" evidence="1">
    <location>
        <begin position="137"/>
        <end position="157"/>
    </location>
</feature>
<gene>
    <name evidence="2" type="ORF">ACFQQL_11830</name>
</gene>
<feature type="transmembrane region" description="Helical" evidence="1">
    <location>
        <begin position="108"/>
        <end position="125"/>
    </location>
</feature>
<feature type="transmembrane region" description="Helical" evidence="1">
    <location>
        <begin position="83"/>
        <end position="102"/>
    </location>
</feature>
<keyword evidence="3" id="KW-1185">Reference proteome</keyword>
<feature type="transmembrane region" description="Helical" evidence="1">
    <location>
        <begin position="294"/>
        <end position="317"/>
    </location>
</feature>
<protein>
    <submittedName>
        <fullName evidence="2">Uncharacterized protein</fullName>
    </submittedName>
</protein>
<feature type="transmembrane region" description="Helical" evidence="1">
    <location>
        <begin position="329"/>
        <end position="351"/>
    </location>
</feature>
<keyword evidence="1" id="KW-0812">Transmembrane</keyword>
<keyword evidence="1" id="KW-0472">Membrane</keyword>
<comment type="caution">
    <text evidence="2">The sequence shown here is derived from an EMBL/GenBank/DDBJ whole genome shotgun (WGS) entry which is preliminary data.</text>
</comment>
<evidence type="ECO:0000256" key="1">
    <source>
        <dbReference type="SAM" id="Phobius"/>
    </source>
</evidence>
<evidence type="ECO:0000313" key="3">
    <source>
        <dbReference type="Proteomes" id="UP001596455"/>
    </source>
</evidence>
<reference evidence="3" key="1">
    <citation type="journal article" date="2019" name="Int. J. Syst. Evol. Microbiol.">
        <title>The Global Catalogue of Microorganisms (GCM) 10K type strain sequencing project: providing services to taxonomists for standard genome sequencing and annotation.</title>
        <authorList>
            <consortium name="The Broad Institute Genomics Platform"/>
            <consortium name="The Broad Institute Genome Sequencing Center for Infectious Disease"/>
            <person name="Wu L."/>
            <person name="Ma J."/>
        </authorList>
    </citation>
    <scope>NUCLEOTIDE SEQUENCE [LARGE SCALE GENOMIC DNA]</scope>
    <source>
        <strain evidence="3">JCM 1490</strain>
    </source>
</reference>
<dbReference type="Proteomes" id="UP001596455">
    <property type="component" value="Unassembled WGS sequence"/>
</dbReference>